<dbReference type="EMBL" id="CP049866">
    <property type="protein sequence ID" value="QIK75997.1"/>
    <property type="molecule type" value="Genomic_DNA"/>
</dbReference>
<dbReference type="PRINTS" id="PR00332">
    <property type="entry name" value="HISTRIAD"/>
</dbReference>
<dbReference type="GO" id="GO:0003824">
    <property type="term" value="F:catalytic activity"/>
    <property type="evidence" value="ECO:0007669"/>
    <property type="project" value="InterPro"/>
</dbReference>
<feature type="domain" description="HIT" evidence="4">
    <location>
        <begin position="11"/>
        <end position="118"/>
    </location>
</feature>
<evidence type="ECO:0000259" key="4">
    <source>
        <dbReference type="PROSITE" id="PS51084"/>
    </source>
</evidence>
<dbReference type="Proteomes" id="UP000502035">
    <property type="component" value="Chromosome"/>
</dbReference>
<dbReference type="SUPFAM" id="SSF54197">
    <property type="entry name" value="HIT-like"/>
    <property type="match status" value="1"/>
</dbReference>
<dbReference type="RefSeq" id="WP_166318884.1">
    <property type="nucleotide sequence ID" value="NZ_CP049866.1"/>
</dbReference>
<dbReference type="Pfam" id="PF01230">
    <property type="entry name" value="HIT"/>
    <property type="match status" value="1"/>
</dbReference>
<evidence type="ECO:0000256" key="3">
    <source>
        <dbReference type="PROSITE-ProRule" id="PRU00464"/>
    </source>
</evidence>
<dbReference type="PANTHER" id="PTHR23089">
    <property type="entry name" value="HISTIDINE TRIAD HIT PROTEIN"/>
    <property type="match status" value="1"/>
</dbReference>
<feature type="short sequence motif" description="Histidine triad motif" evidence="2 3">
    <location>
        <begin position="102"/>
        <end position="106"/>
    </location>
</feature>
<name>A0A6G7YHA4_9ACTN</name>
<protein>
    <submittedName>
        <fullName evidence="5">Histidine triad nucleotide-binding protein</fullName>
    </submittedName>
</protein>
<evidence type="ECO:0000313" key="5">
    <source>
        <dbReference type="EMBL" id="QIK75997.1"/>
    </source>
</evidence>
<dbReference type="InterPro" id="IPR036265">
    <property type="entry name" value="HIT-like_sf"/>
</dbReference>
<dbReference type="PROSITE" id="PS51084">
    <property type="entry name" value="HIT_2"/>
    <property type="match status" value="1"/>
</dbReference>
<dbReference type="AlphaFoldDB" id="A0A6G7YHA4"/>
<dbReference type="CDD" id="cd01276">
    <property type="entry name" value="PKCI_related"/>
    <property type="match status" value="1"/>
</dbReference>
<organism evidence="5 6">
    <name type="scientific">Nocardioides piscis</name>
    <dbReference type="NCBI Taxonomy" id="2714938"/>
    <lineage>
        <taxon>Bacteria</taxon>
        <taxon>Bacillati</taxon>
        <taxon>Actinomycetota</taxon>
        <taxon>Actinomycetes</taxon>
        <taxon>Propionibacteriales</taxon>
        <taxon>Nocardioidaceae</taxon>
        <taxon>Nocardioides</taxon>
    </lineage>
</organism>
<evidence type="ECO:0000313" key="6">
    <source>
        <dbReference type="Proteomes" id="UP000502035"/>
    </source>
</evidence>
<evidence type="ECO:0000256" key="2">
    <source>
        <dbReference type="PIRSR" id="PIRSR601310-3"/>
    </source>
</evidence>
<accession>A0A6G7YHA4</accession>
<dbReference type="InterPro" id="IPR001310">
    <property type="entry name" value="Histidine_triad_HIT"/>
</dbReference>
<reference evidence="5 6" key="1">
    <citation type="submission" date="2020-03" db="EMBL/GenBank/DDBJ databases">
        <title>Nocardioides sp. nov., isolated from fish.</title>
        <authorList>
            <person name="Hyun D.-W."/>
            <person name="Bae J.-W."/>
        </authorList>
    </citation>
    <scope>NUCLEOTIDE SEQUENCE [LARGE SCALE GENOMIC DNA]</scope>
    <source>
        <strain evidence="5 6">HDW12A</strain>
    </source>
</reference>
<sequence>MTAPECPDDCVFCKIVAGDIPAEIVHAGESTLAFRDTNPQAPTHVLVVSRSHYETAAELAHHEPMSAAEMLVVAGKVAEQEGMAGYRMVFNTGREGGQVVPHAHLHVLGGRSMGWPPG</sequence>
<feature type="active site" description="Tele-AMP-histidine intermediate" evidence="1">
    <location>
        <position position="104"/>
    </location>
</feature>
<gene>
    <name evidence="5" type="ORF">G7071_11665</name>
</gene>
<dbReference type="KEGG" id="npi:G7071_11665"/>
<dbReference type="Gene3D" id="3.30.428.10">
    <property type="entry name" value="HIT-like"/>
    <property type="match status" value="1"/>
</dbReference>
<keyword evidence="6" id="KW-1185">Reference proteome</keyword>
<dbReference type="InterPro" id="IPR011146">
    <property type="entry name" value="HIT-like"/>
</dbReference>
<proteinExistence type="predicted"/>
<evidence type="ECO:0000256" key="1">
    <source>
        <dbReference type="PIRSR" id="PIRSR601310-1"/>
    </source>
</evidence>